<dbReference type="EMBL" id="CABPRJ010000024">
    <property type="protein sequence ID" value="VVC26083.1"/>
    <property type="molecule type" value="Genomic_DNA"/>
</dbReference>
<protein>
    <submittedName>
        <fullName evidence="2">Uncharacterized protein</fullName>
    </submittedName>
</protein>
<reference evidence="2 3" key="1">
    <citation type="submission" date="2019-08" db="EMBL/GenBank/DDBJ databases">
        <authorList>
            <person name="Alioto T."/>
            <person name="Alioto T."/>
            <person name="Gomez Garrido J."/>
        </authorList>
    </citation>
    <scope>NUCLEOTIDE SEQUENCE [LARGE SCALE GENOMIC DNA]</scope>
</reference>
<keyword evidence="3" id="KW-1185">Reference proteome</keyword>
<evidence type="ECO:0000313" key="3">
    <source>
        <dbReference type="Proteomes" id="UP000325440"/>
    </source>
</evidence>
<dbReference type="PANTHER" id="PTHR33198:SF20">
    <property type="entry name" value="RETROTRANSPOSON GAG DOMAIN-CONTAINING PROTEIN"/>
    <property type="match status" value="1"/>
</dbReference>
<dbReference type="Proteomes" id="UP000325440">
    <property type="component" value="Unassembled WGS sequence"/>
</dbReference>
<accession>A0A5E4M4G0</accession>
<sequence>MEFNKPSPLKMTGNLIDNFKMFKQEFQIFFDATECHMKKEATQVAILLNLLGPDGLKVYNTLKVKNETVCEILNALECYCISRKNEIMGQYLFFTRNQGAEEPFENFYTDLKQLIKTCGFDQFEEKLLRIQIVLGISNKDVQTSLLMEDLPLERVVNECRAAEQTESNRRVIREDNTKLLFNMETSQKPKYGTNSNGRSTQESNSMSDSRQLIKTCGFDQFKEKLLRIQIVLGISNNDVQTSLLREYPPLERAVNHWRAPEQTKLNRKVIRENNTTSKSLFNIEINQKPKYRTNSNGRSTQESNSKSGYKDVKYIKAFFL</sequence>
<gene>
    <name evidence="2" type="ORF">CINCED_3A000567</name>
</gene>
<evidence type="ECO:0000256" key="1">
    <source>
        <dbReference type="SAM" id="MobiDB-lite"/>
    </source>
</evidence>
<feature type="region of interest" description="Disordered" evidence="1">
    <location>
        <begin position="186"/>
        <end position="209"/>
    </location>
</feature>
<organism evidence="2 3">
    <name type="scientific">Cinara cedri</name>
    <dbReference type="NCBI Taxonomy" id="506608"/>
    <lineage>
        <taxon>Eukaryota</taxon>
        <taxon>Metazoa</taxon>
        <taxon>Ecdysozoa</taxon>
        <taxon>Arthropoda</taxon>
        <taxon>Hexapoda</taxon>
        <taxon>Insecta</taxon>
        <taxon>Pterygota</taxon>
        <taxon>Neoptera</taxon>
        <taxon>Paraneoptera</taxon>
        <taxon>Hemiptera</taxon>
        <taxon>Sternorrhyncha</taxon>
        <taxon>Aphidomorpha</taxon>
        <taxon>Aphidoidea</taxon>
        <taxon>Aphididae</taxon>
        <taxon>Lachninae</taxon>
        <taxon>Cinara</taxon>
    </lineage>
</organism>
<feature type="region of interest" description="Disordered" evidence="1">
    <location>
        <begin position="284"/>
        <end position="306"/>
    </location>
</feature>
<evidence type="ECO:0000313" key="2">
    <source>
        <dbReference type="EMBL" id="VVC26083.1"/>
    </source>
</evidence>
<dbReference type="AlphaFoldDB" id="A0A5E4M4G0"/>
<dbReference type="OrthoDB" id="6627168at2759"/>
<dbReference type="PANTHER" id="PTHR33198">
    <property type="entry name" value="ANK_REP_REGION DOMAIN-CONTAINING PROTEIN-RELATED"/>
    <property type="match status" value="1"/>
</dbReference>
<proteinExistence type="predicted"/>
<name>A0A5E4M4G0_9HEMI</name>
<feature type="compositionally biased region" description="Polar residues" evidence="1">
    <location>
        <begin position="292"/>
        <end position="306"/>
    </location>
</feature>